<keyword evidence="3" id="KW-0808">Transferase</keyword>
<keyword evidence="5" id="KW-0418">Kinase</keyword>
<feature type="transmembrane region" description="Helical" evidence="8">
    <location>
        <begin position="299"/>
        <end position="322"/>
    </location>
</feature>
<keyword evidence="4" id="KW-0547">Nucleotide-binding</keyword>
<evidence type="ECO:0000256" key="7">
    <source>
        <dbReference type="SAM" id="MobiDB-lite"/>
    </source>
</evidence>
<comment type="caution">
    <text evidence="11">The sequence shown here is derived from an EMBL/GenBank/DDBJ whole genome shotgun (WGS) entry which is preliminary data.</text>
</comment>
<dbReference type="Pfam" id="PF00069">
    <property type="entry name" value="Pkinase"/>
    <property type="match status" value="1"/>
</dbReference>
<evidence type="ECO:0000313" key="12">
    <source>
        <dbReference type="Proteomes" id="UP000070258"/>
    </source>
</evidence>
<dbReference type="InterPro" id="IPR056463">
    <property type="entry name" value="DUF7373_C"/>
</dbReference>
<evidence type="ECO:0000256" key="3">
    <source>
        <dbReference type="ARBA" id="ARBA00022679"/>
    </source>
</evidence>
<evidence type="ECO:0000256" key="4">
    <source>
        <dbReference type="ARBA" id="ARBA00022741"/>
    </source>
</evidence>
<keyword evidence="6" id="KW-0067">ATP-binding</keyword>
<accession>A0A138AUX4</accession>
<protein>
    <recommendedName>
        <fullName evidence="1">non-specific serine/threonine protein kinase</fullName>
        <ecNumber evidence="1">2.7.11.1</ecNumber>
    </recommendedName>
</protein>
<dbReference type="SUPFAM" id="SSF56112">
    <property type="entry name" value="Protein kinase-like (PK-like)"/>
    <property type="match status" value="1"/>
</dbReference>
<dbReference type="AlphaFoldDB" id="A0A138AUX4"/>
<evidence type="ECO:0000259" key="9">
    <source>
        <dbReference type="PROSITE" id="PS50011"/>
    </source>
</evidence>
<dbReference type="Proteomes" id="UP000070409">
    <property type="component" value="Unassembled WGS sequence"/>
</dbReference>
<dbReference type="InterPro" id="IPR008271">
    <property type="entry name" value="Ser/Thr_kinase_AS"/>
</dbReference>
<dbReference type="InterPro" id="IPR055797">
    <property type="entry name" value="DUF7373"/>
</dbReference>
<dbReference type="GO" id="GO:0005524">
    <property type="term" value="F:ATP binding"/>
    <property type="evidence" value="ECO:0007669"/>
    <property type="project" value="UniProtKB-KW"/>
</dbReference>
<dbReference type="EMBL" id="LSRE01000007">
    <property type="protein sequence ID" value="KXP00538.1"/>
    <property type="molecule type" value="Genomic_DNA"/>
</dbReference>
<evidence type="ECO:0000256" key="2">
    <source>
        <dbReference type="ARBA" id="ARBA00022527"/>
    </source>
</evidence>
<dbReference type="InterPro" id="IPR011009">
    <property type="entry name" value="Kinase-like_dom_sf"/>
</dbReference>
<dbReference type="PROSITE" id="PS50011">
    <property type="entry name" value="PROTEIN_KINASE_DOM"/>
    <property type="match status" value="1"/>
</dbReference>
<reference evidence="11" key="3">
    <citation type="submission" date="2016-02" db="EMBL/GenBank/DDBJ databases">
        <authorList>
            <person name="Teng J.L."/>
            <person name="Yang Y."/>
            <person name="Huang Y."/>
            <person name="Guo F."/>
            <person name="Wei W."/>
            <person name="Chen J.H."/>
            <person name="Wong S.Y."/>
            <person name="Lau S.K."/>
            <person name="Woo P.C."/>
        </authorList>
    </citation>
    <scope>NUCLEOTIDE SEQUENCE</scope>
    <source>
        <strain evidence="11">JCM 15929</strain>
    </source>
</reference>
<evidence type="ECO:0000256" key="5">
    <source>
        <dbReference type="ARBA" id="ARBA00022777"/>
    </source>
</evidence>
<name>A0A138AUX4_9ACTN</name>
<evidence type="ECO:0000313" key="10">
    <source>
        <dbReference type="EMBL" id="KXP00538.1"/>
    </source>
</evidence>
<sequence length="728" mass="77480">MGAVVGLSDYTVIRPLGRGAMGEVFLVRHPRLPRMEALKLLMPALARDEVYRARFHREAAMLATVSHPNIVTVFDSGTASDRLWMTSEFIDGPDVLSLIRRNGALDPCQVIDIVRPIAEALEFVWSRYGLVHRDIKPANILTLLDGDRPAVVKLADFGVATMTELTSGLTETRGMVGTLAYLAPEVIHGDGADPRSDQYSMACSAFEMLTGSLPYRVAAPAALMIDHLHTPPPSASARRPGLSEAVDAVLAKGMAKSPNMRYRSTADFASALASALSGGGVPHRHTEWTSRRYGLRWRAVAAMCVVALLLTTAVVLVGPLGWGSQRVAGQATVGEPALDTGNFGTAPRTVVARTESDAWQQESLNMTDAVVAPWEVDSDFQYRFDTTTDGQNYQEVSGPVVSTAKFGYQTTARLFNQEQASALRAIKMTAGYVAVSVDAMGDAANRVLRVGMLRFRTAEAADLALRAVGAKPSTDASLKGAGNTVTILDELLSVDSPDGSGKKVPVRTLTAAIKVGDLLVVAGASGADSGGAAKIVAKALTMQEKRSAEYRPTPVPTSSPEIPRVPMDRDGVMSATLPNKVDTNSDQGFSPGISAGDGYVSARGWALNQGSYLTKQTLDEYGVDLVGSTQNGNSVIFRAKDATQAGRMFAGFVSDRTAGGVRNFGVPGLNRVTASCTETPEARSDGSVRQYYVCRVHRGRYMAGLGSFQKTDALQGIAAQYKLLGSLP</sequence>
<dbReference type="OrthoDB" id="4569937at2"/>
<dbReference type="Proteomes" id="UP000070258">
    <property type="component" value="Unassembled WGS sequence"/>
</dbReference>
<reference evidence="10 13" key="1">
    <citation type="submission" date="2016-02" db="EMBL/GenBank/DDBJ databases">
        <authorList>
            <person name="Teng J.L."/>
            <person name="Tang Y."/>
            <person name="Huang Y."/>
            <person name="Guo F."/>
            <person name="Wei W."/>
            <person name="Chen J.H."/>
            <person name="Wong S.Y."/>
            <person name="Lau S.K."/>
            <person name="Woo P.C."/>
        </authorList>
    </citation>
    <scope>NUCLEOTIDE SEQUENCE [LARGE SCALE GENOMIC DNA]</scope>
    <source>
        <strain evidence="10 13">JCM 13375</strain>
    </source>
</reference>
<dbReference type="CDD" id="cd14014">
    <property type="entry name" value="STKc_PknB_like"/>
    <property type="match status" value="1"/>
</dbReference>
<feature type="region of interest" description="Disordered" evidence="7">
    <location>
        <begin position="547"/>
        <end position="566"/>
    </location>
</feature>
<dbReference type="Gene3D" id="1.10.510.10">
    <property type="entry name" value="Transferase(Phosphotransferase) domain 1"/>
    <property type="match status" value="1"/>
</dbReference>
<dbReference type="InterPro" id="IPR000719">
    <property type="entry name" value="Prot_kinase_dom"/>
</dbReference>
<dbReference type="STRING" id="239498.AXK60_21310"/>
<keyword evidence="8" id="KW-1133">Transmembrane helix</keyword>
<evidence type="ECO:0000313" key="13">
    <source>
        <dbReference type="Proteomes" id="UP000070409"/>
    </source>
</evidence>
<proteinExistence type="predicted"/>
<dbReference type="SMART" id="SM00220">
    <property type="entry name" value="S_TKc"/>
    <property type="match status" value="1"/>
</dbReference>
<dbReference type="GO" id="GO:0004674">
    <property type="term" value="F:protein serine/threonine kinase activity"/>
    <property type="evidence" value="ECO:0007669"/>
    <property type="project" value="UniProtKB-KW"/>
</dbReference>
<keyword evidence="13" id="KW-1185">Reference proteome</keyword>
<keyword evidence="8" id="KW-0812">Transmembrane</keyword>
<dbReference type="PANTHER" id="PTHR43289:SF6">
    <property type="entry name" value="SERINE_THREONINE-PROTEIN KINASE NEKL-3"/>
    <property type="match status" value="1"/>
</dbReference>
<dbReference type="PANTHER" id="PTHR43289">
    <property type="entry name" value="MITOGEN-ACTIVATED PROTEIN KINASE KINASE KINASE 20-RELATED"/>
    <property type="match status" value="1"/>
</dbReference>
<dbReference type="EMBL" id="LSRF01000006">
    <property type="protein sequence ID" value="KXP14224.1"/>
    <property type="molecule type" value="Genomic_DNA"/>
</dbReference>
<evidence type="ECO:0000256" key="1">
    <source>
        <dbReference type="ARBA" id="ARBA00012513"/>
    </source>
</evidence>
<reference evidence="12" key="2">
    <citation type="submission" date="2016-02" db="EMBL/GenBank/DDBJ databases">
        <authorList>
            <person name="Wen L."/>
            <person name="He K."/>
            <person name="Yang H."/>
        </authorList>
    </citation>
    <scope>NUCLEOTIDE SEQUENCE [LARGE SCALE GENOMIC DNA]</scope>
    <source>
        <strain evidence="12">JCM 15929</strain>
    </source>
</reference>
<dbReference type="RefSeq" id="WP_068570116.1">
    <property type="nucleotide sequence ID" value="NZ_LSRE01000007.1"/>
</dbReference>
<gene>
    <name evidence="11" type="ORF">AXK60_21310</name>
    <name evidence="10" type="ORF">AXK61_15215</name>
</gene>
<evidence type="ECO:0000256" key="6">
    <source>
        <dbReference type="ARBA" id="ARBA00022840"/>
    </source>
</evidence>
<dbReference type="PROSITE" id="PS00108">
    <property type="entry name" value="PROTEIN_KINASE_ST"/>
    <property type="match status" value="1"/>
</dbReference>
<dbReference type="Pfam" id="PF24088">
    <property type="entry name" value="DUF7373"/>
    <property type="match status" value="1"/>
</dbReference>
<dbReference type="Pfam" id="PF24092">
    <property type="entry name" value="DUF7373_C"/>
    <property type="match status" value="1"/>
</dbReference>
<organism evidence="11 12">
    <name type="scientific">Tsukamurella pseudospumae</name>
    <dbReference type="NCBI Taxonomy" id="239498"/>
    <lineage>
        <taxon>Bacteria</taxon>
        <taxon>Bacillati</taxon>
        <taxon>Actinomycetota</taxon>
        <taxon>Actinomycetes</taxon>
        <taxon>Mycobacteriales</taxon>
        <taxon>Tsukamurellaceae</taxon>
        <taxon>Tsukamurella</taxon>
    </lineage>
</organism>
<keyword evidence="8" id="KW-0472">Membrane</keyword>
<evidence type="ECO:0000313" key="11">
    <source>
        <dbReference type="EMBL" id="KXP14224.1"/>
    </source>
</evidence>
<keyword evidence="2" id="KW-0723">Serine/threonine-protein kinase</keyword>
<dbReference type="Gene3D" id="3.30.200.20">
    <property type="entry name" value="Phosphorylase Kinase, domain 1"/>
    <property type="match status" value="1"/>
</dbReference>
<feature type="domain" description="Protein kinase" evidence="9">
    <location>
        <begin position="10"/>
        <end position="273"/>
    </location>
</feature>
<dbReference type="EC" id="2.7.11.1" evidence="1"/>
<evidence type="ECO:0000256" key="8">
    <source>
        <dbReference type="SAM" id="Phobius"/>
    </source>
</evidence>